<dbReference type="InterPro" id="IPR000551">
    <property type="entry name" value="MerR-type_HTH_dom"/>
</dbReference>
<dbReference type="PANTHER" id="PTHR30204:SF93">
    <property type="entry name" value="HTH MERR-TYPE DOMAIN-CONTAINING PROTEIN"/>
    <property type="match status" value="1"/>
</dbReference>
<evidence type="ECO:0000313" key="5">
    <source>
        <dbReference type="Proteomes" id="UP000198280"/>
    </source>
</evidence>
<reference evidence="4 5" key="1">
    <citation type="submission" date="2017-06" db="EMBL/GenBank/DDBJ databases">
        <authorList>
            <person name="Kim H.J."/>
            <person name="Triplett B.A."/>
        </authorList>
    </citation>
    <scope>NUCLEOTIDE SEQUENCE [LARGE SCALE GENOMIC DNA]</scope>
    <source>
        <strain evidence="4 5">CGMCC 4.1858</strain>
    </source>
</reference>
<keyword evidence="2" id="KW-0175">Coiled coil</keyword>
<dbReference type="InterPro" id="IPR009061">
    <property type="entry name" value="DNA-bd_dom_put_sf"/>
</dbReference>
<dbReference type="Gene3D" id="1.10.1660.10">
    <property type="match status" value="1"/>
</dbReference>
<dbReference type="SMART" id="SM00422">
    <property type="entry name" value="HTH_MERR"/>
    <property type="match status" value="1"/>
</dbReference>
<proteinExistence type="predicted"/>
<protein>
    <submittedName>
        <fullName evidence="4">DNA-binding transcriptional regulator, MerR family</fullName>
    </submittedName>
</protein>
<evidence type="ECO:0000259" key="3">
    <source>
        <dbReference type="PROSITE" id="PS50937"/>
    </source>
</evidence>
<organism evidence="4 5">
    <name type="scientific">Actinacidiphila glaucinigra</name>
    <dbReference type="NCBI Taxonomy" id="235986"/>
    <lineage>
        <taxon>Bacteria</taxon>
        <taxon>Bacillati</taxon>
        <taxon>Actinomycetota</taxon>
        <taxon>Actinomycetes</taxon>
        <taxon>Kitasatosporales</taxon>
        <taxon>Streptomycetaceae</taxon>
        <taxon>Actinacidiphila</taxon>
    </lineage>
</organism>
<dbReference type="Pfam" id="PF13411">
    <property type="entry name" value="MerR_1"/>
    <property type="match status" value="1"/>
</dbReference>
<sequence>MRIGELAALAGVTTRTVRHYHRIGLLPEPARRVNGYRDYGLRDAVELTRIRRLTELGLGLDEVRDVLADDAGRELHEVLAELDADLARQEEAIRSRRARLAELLEQAGAGGGLPAGAPVSPELAALFAEMARTSAELAGPEPTMAVKERELLALLDTAATPEARSWLTGLLRSMGSDPGAMRRAYEVYARMDELAGAAVDDPRVAEVARAIADSVPDDVAAAIDVSGEDLTTAGGAEDGFMAAFFDDHAPAQAEAVRQAIRLMQERAR</sequence>
<dbReference type="GO" id="GO:0003700">
    <property type="term" value="F:DNA-binding transcription factor activity"/>
    <property type="evidence" value="ECO:0007669"/>
    <property type="project" value="InterPro"/>
</dbReference>
<accession>A0A239M846</accession>
<dbReference type="EMBL" id="FZOF01000023">
    <property type="protein sequence ID" value="SNT38896.1"/>
    <property type="molecule type" value="Genomic_DNA"/>
</dbReference>
<dbReference type="GO" id="GO:0003677">
    <property type="term" value="F:DNA binding"/>
    <property type="evidence" value="ECO:0007669"/>
    <property type="project" value="UniProtKB-KW"/>
</dbReference>
<feature type="domain" description="HTH merR-type" evidence="3">
    <location>
        <begin position="1"/>
        <end position="69"/>
    </location>
</feature>
<evidence type="ECO:0000256" key="2">
    <source>
        <dbReference type="SAM" id="Coils"/>
    </source>
</evidence>
<dbReference type="InterPro" id="IPR047057">
    <property type="entry name" value="MerR_fam"/>
</dbReference>
<dbReference type="SUPFAM" id="SSF46955">
    <property type="entry name" value="Putative DNA-binding domain"/>
    <property type="match status" value="1"/>
</dbReference>
<dbReference type="CDD" id="cd00592">
    <property type="entry name" value="HTH_MerR-like"/>
    <property type="match status" value="1"/>
</dbReference>
<dbReference type="AlphaFoldDB" id="A0A239M846"/>
<dbReference type="OrthoDB" id="4569196at2"/>
<gene>
    <name evidence="4" type="ORF">SAMN05216252_12336</name>
</gene>
<dbReference type="Proteomes" id="UP000198280">
    <property type="component" value="Unassembled WGS sequence"/>
</dbReference>
<evidence type="ECO:0000313" key="4">
    <source>
        <dbReference type="EMBL" id="SNT38896.1"/>
    </source>
</evidence>
<dbReference type="RefSeq" id="WP_089227468.1">
    <property type="nucleotide sequence ID" value="NZ_FZOF01000023.1"/>
</dbReference>
<dbReference type="PRINTS" id="PR00040">
    <property type="entry name" value="HTHMERR"/>
</dbReference>
<dbReference type="PANTHER" id="PTHR30204">
    <property type="entry name" value="REDOX-CYCLING DRUG-SENSING TRANSCRIPTIONAL ACTIVATOR SOXR"/>
    <property type="match status" value="1"/>
</dbReference>
<keyword evidence="5" id="KW-1185">Reference proteome</keyword>
<evidence type="ECO:0000256" key="1">
    <source>
        <dbReference type="ARBA" id="ARBA00023125"/>
    </source>
</evidence>
<dbReference type="PROSITE" id="PS50937">
    <property type="entry name" value="HTH_MERR_2"/>
    <property type="match status" value="1"/>
</dbReference>
<feature type="coiled-coil region" evidence="2">
    <location>
        <begin position="79"/>
        <end position="106"/>
    </location>
</feature>
<name>A0A239M846_9ACTN</name>
<keyword evidence="1 4" id="KW-0238">DNA-binding</keyword>